<evidence type="ECO:0000259" key="1">
    <source>
        <dbReference type="Pfam" id="PF14111"/>
    </source>
</evidence>
<organism evidence="2 3">
    <name type="scientific">Turnera subulata</name>
    <dbReference type="NCBI Taxonomy" id="218843"/>
    <lineage>
        <taxon>Eukaryota</taxon>
        <taxon>Viridiplantae</taxon>
        <taxon>Streptophyta</taxon>
        <taxon>Embryophyta</taxon>
        <taxon>Tracheophyta</taxon>
        <taxon>Spermatophyta</taxon>
        <taxon>Magnoliopsida</taxon>
        <taxon>eudicotyledons</taxon>
        <taxon>Gunneridae</taxon>
        <taxon>Pentapetalae</taxon>
        <taxon>rosids</taxon>
        <taxon>fabids</taxon>
        <taxon>Malpighiales</taxon>
        <taxon>Passifloraceae</taxon>
        <taxon>Turnera</taxon>
    </lineage>
</organism>
<dbReference type="OrthoDB" id="1750606at2759"/>
<dbReference type="InterPro" id="IPR025558">
    <property type="entry name" value="DUF4283"/>
</dbReference>
<dbReference type="Pfam" id="PF14111">
    <property type="entry name" value="DUF4283"/>
    <property type="match status" value="1"/>
</dbReference>
<evidence type="ECO:0000313" key="3">
    <source>
        <dbReference type="Proteomes" id="UP001141552"/>
    </source>
</evidence>
<accession>A0A9Q0FCG8</accession>
<dbReference type="AlphaFoldDB" id="A0A9Q0FCG8"/>
<dbReference type="Proteomes" id="UP001141552">
    <property type="component" value="Unassembled WGS sequence"/>
</dbReference>
<dbReference type="PANTHER" id="PTHR31286:SF167">
    <property type="entry name" value="OS09G0268800 PROTEIN"/>
    <property type="match status" value="1"/>
</dbReference>
<keyword evidence="3" id="KW-1185">Reference proteome</keyword>
<gene>
    <name evidence="2" type="ORF">Tsubulata_024108</name>
</gene>
<protein>
    <recommendedName>
        <fullName evidence="1">DUF4283 domain-containing protein</fullName>
    </recommendedName>
</protein>
<dbReference type="EMBL" id="JAKUCV010006032">
    <property type="protein sequence ID" value="KAJ4828964.1"/>
    <property type="molecule type" value="Genomic_DNA"/>
</dbReference>
<name>A0A9Q0FCG8_9ROSI</name>
<feature type="domain" description="DUF4283" evidence="1">
    <location>
        <begin position="49"/>
        <end position="110"/>
    </location>
</feature>
<sequence length="192" mass="21700">MPDREQSASPNPFPIPILELDSDNDDSPSTASPVLVDILPASFRCFAAKTIGEALTRAWSLTKPVEIKEVRDNVFVFHFSSISEKERILVGSPWNFFGFLLCLKEWPSCVSLADLKFDEVSIWLQVSGLPPHMMTMKRARKNGDLFPAVEQIEQSDDNSPYWDDSFRMKVVINLHQPLLTGFLHKLPGDEAH</sequence>
<proteinExistence type="predicted"/>
<comment type="caution">
    <text evidence="2">The sequence shown here is derived from an EMBL/GenBank/DDBJ whole genome shotgun (WGS) entry which is preliminary data.</text>
</comment>
<dbReference type="InterPro" id="IPR040256">
    <property type="entry name" value="At4g02000-like"/>
</dbReference>
<reference evidence="2" key="1">
    <citation type="submission" date="2022-02" db="EMBL/GenBank/DDBJ databases">
        <authorList>
            <person name="Henning P.M."/>
            <person name="McCubbin A.G."/>
            <person name="Shore J.S."/>
        </authorList>
    </citation>
    <scope>NUCLEOTIDE SEQUENCE</scope>
    <source>
        <strain evidence="2">F60SS</strain>
        <tissue evidence="2">Leaves</tissue>
    </source>
</reference>
<dbReference type="PANTHER" id="PTHR31286">
    <property type="entry name" value="GLYCINE-RICH CELL WALL STRUCTURAL PROTEIN 1.8-LIKE"/>
    <property type="match status" value="1"/>
</dbReference>
<evidence type="ECO:0000313" key="2">
    <source>
        <dbReference type="EMBL" id="KAJ4828964.1"/>
    </source>
</evidence>
<reference evidence="2" key="2">
    <citation type="journal article" date="2023" name="Plants (Basel)">
        <title>Annotation of the Turnera subulata (Passifloraceae) Draft Genome Reveals the S-Locus Evolved after the Divergence of Turneroideae from Passifloroideae in a Stepwise Manner.</title>
        <authorList>
            <person name="Henning P.M."/>
            <person name="Roalson E.H."/>
            <person name="Mir W."/>
            <person name="McCubbin A.G."/>
            <person name="Shore J.S."/>
        </authorList>
    </citation>
    <scope>NUCLEOTIDE SEQUENCE</scope>
    <source>
        <strain evidence="2">F60SS</strain>
    </source>
</reference>